<name>A0ABP1GEW9_9CHLO</name>
<feature type="binding site" evidence="7">
    <location>
        <position position="496"/>
    </location>
    <ligand>
        <name>substrate</name>
    </ligand>
</feature>
<dbReference type="PANTHER" id="PTHR23100">
    <property type="entry name" value="ARGININE BIOSYNTHESIS BIFUNCTIONAL PROTEIN ARGJ"/>
    <property type="match status" value="1"/>
</dbReference>
<dbReference type="NCBIfam" id="NF003802">
    <property type="entry name" value="PRK05388.1"/>
    <property type="match status" value="1"/>
</dbReference>
<evidence type="ECO:0000256" key="1">
    <source>
        <dbReference type="ARBA" id="ARBA00006774"/>
    </source>
</evidence>
<feature type="binding site" evidence="7">
    <location>
        <position position="364"/>
    </location>
    <ligand>
        <name>substrate</name>
    </ligand>
</feature>
<dbReference type="SUPFAM" id="SSF56266">
    <property type="entry name" value="DmpA/ArgJ-like"/>
    <property type="match status" value="1"/>
</dbReference>
<evidence type="ECO:0000313" key="9">
    <source>
        <dbReference type="Proteomes" id="UP001497392"/>
    </source>
</evidence>
<dbReference type="Gene3D" id="3.60.70.12">
    <property type="entry name" value="L-amino peptidase D-ALA esterase/amidase"/>
    <property type="match status" value="1"/>
</dbReference>
<dbReference type="EMBL" id="CAXHTA020000021">
    <property type="protein sequence ID" value="CAL5229832.1"/>
    <property type="molecule type" value="Genomic_DNA"/>
</dbReference>
<comment type="pathway">
    <text evidence="7">Amino-acid biosynthesis; L-arginine biosynthesis; L-ornithine and N-acetyl-L-glutamate from L-glutamate and N(2)-acetyl-L-ornithine (cyclic): step 1/1.</text>
</comment>
<dbReference type="CDD" id="cd02152">
    <property type="entry name" value="OAT"/>
    <property type="match status" value="1"/>
</dbReference>
<evidence type="ECO:0000256" key="2">
    <source>
        <dbReference type="ARBA" id="ARBA00022571"/>
    </source>
</evidence>
<dbReference type="Pfam" id="PF01960">
    <property type="entry name" value="ArgJ"/>
    <property type="match status" value="1"/>
</dbReference>
<evidence type="ECO:0000256" key="7">
    <source>
        <dbReference type="HAMAP-Rule" id="MF_03124"/>
    </source>
</evidence>
<feature type="active site" description="Nucleophile" evidence="7">
    <location>
        <position position="277"/>
    </location>
</feature>
<dbReference type="Gene3D" id="3.10.20.340">
    <property type="entry name" value="ArgJ beta chain, C-terminal domain"/>
    <property type="match status" value="1"/>
</dbReference>
<dbReference type="NCBIfam" id="TIGR00120">
    <property type="entry name" value="ArgJ"/>
    <property type="match status" value="1"/>
</dbReference>
<sequence length="496" mass="51048">MSNASYVPALPVLLKRGGLYNRHQCTGADVRCQYAQRTLRRRGQQSLVTEMPGRNGSWRSTRCQALPAPTSAFDIPAAPILIPEGPWVEVDGSVNAAKGFKAQGMAGGLRASGPKADIALIVAEEGAASAGVFTQNLMCAAPVTFCKEILNKGPTAKAVLINAGQANAATGDAGYQDCLESAKAVSEALNISADEVLLLSTGVIGRRIKLNALLDSVPKLASSLGDSVEDAHHAAVAITTTDLVSKSAALEAEIGGVKVRVGGIAKGSGMIHPNMATMLCVITSDADASPELWREVVRRGSINSFNQISVDGDTSTNDTVIGLASGAAGNAKITDLGSPEAKQLEDAVTALLQGLAKSVAWDGEGATCLMEVQTSGAASDADARAISKSVVASSLVKAAVYGHDPNWGRIACAAGYAGAPFDPNSLDIKLGDIGLMQGGQPLEFDAKAASSYLKSTTDVHGTVYITMSVGKGSGSGTAWGCDLSYDYVKINAEYTT</sequence>
<comment type="caution">
    <text evidence="8">The sequence shown here is derived from an EMBL/GenBank/DDBJ whole genome shotgun (WGS) entry which is preliminary data.</text>
</comment>
<reference evidence="8 9" key="1">
    <citation type="submission" date="2024-06" db="EMBL/GenBank/DDBJ databases">
        <authorList>
            <person name="Kraege A."/>
            <person name="Thomma B."/>
        </authorList>
    </citation>
    <scope>NUCLEOTIDE SEQUENCE [LARGE SCALE GENOMIC DNA]</scope>
</reference>
<keyword evidence="7" id="KW-0028">Amino-acid biosynthesis</keyword>
<keyword evidence="9" id="KW-1185">Reference proteome</keyword>
<comment type="similarity">
    <text evidence="1 7">Belongs to the ArgJ family.</text>
</comment>
<feature type="site" description="Involved in the stabilization of negative charge on the oxyanion by the formation of the oxyanion hole" evidence="7">
    <location>
        <position position="201"/>
    </location>
</feature>
<evidence type="ECO:0000256" key="3">
    <source>
        <dbReference type="ARBA" id="ARBA00022679"/>
    </source>
</evidence>
<dbReference type="HAMAP" id="MF_01106">
    <property type="entry name" value="ArgJ"/>
    <property type="match status" value="1"/>
</dbReference>
<gene>
    <name evidence="8" type="primary">g13238</name>
    <name evidence="8" type="ORF">VP750_LOCUS11738</name>
</gene>
<keyword evidence="5 7" id="KW-0511">Multifunctional enzyme</keyword>
<dbReference type="EC" id="2.3.1.35" evidence="7"/>
<dbReference type="Proteomes" id="UP001497392">
    <property type="component" value="Unassembled WGS sequence"/>
</dbReference>
<dbReference type="InterPro" id="IPR016117">
    <property type="entry name" value="ArgJ-like_dom_sf"/>
</dbReference>
<organism evidence="8 9">
    <name type="scientific">Coccomyxa viridis</name>
    <dbReference type="NCBI Taxonomy" id="1274662"/>
    <lineage>
        <taxon>Eukaryota</taxon>
        <taxon>Viridiplantae</taxon>
        <taxon>Chlorophyta</taxon>
        <taxon>core chlorophytes</taxon>
        <taxon>Trebouxiophyceae</taxon>
        <taxon>Trebouxiophyceae incertae sedis</taxon>
        <taxon>Coccomyxaceae</taxon>
        <taxon>Coccomyxa</taxon>
    </lineage>
</organism>
<evidence type="ECO:0000256" key="4">
    <source>
        <dbReference type="ARBA" id="ARBA00022813"/>
    </source>
</evidence>
<keyword evidence="6 7" id="KW-0012">Acyltransferase</keyword>
<comment type="catalytic activity">
    <reaction evidence="7">
        <text>L-glutamate + acetyl-CoA = N-acetyl-L-glutamate + CoA + H(+)</text>
        <dbReference type="Rhea" id="RHEA:24292"/>
        <dbReference type="ChEBI" id="CHEBI:15378"/>
        <dbReference type="ChEBI" id="CHEBI:29985"/>
        <dbReference type="ChEBI" id="CHEBI:44337"/>
        <dbReference type="ChEBI" id="CHEBI:57287"/>
        <dbReference type="ChEBI" id="CHEBI:57288"/>
        <dbReference type="EC" id="2.3.1.1"/>
    </reaction>
</comment>
<dbReference type="PANTHER" id="PTHR23100:SF0">
    <property type="entry name" value="ARGININE BIOSYNTHESIS BIFUNCTIONAL PROTEIN ARGJ, MITOCHONDRIAL"/>
    <property type="match status" value="1"/>
</dbReference>
<dbReference type="EC" id="2.3.1.1" evidence="7"/>
<keyword evidence="7" id="KW-0150">Chloroplast</keyword>
<evidence type="ECO:0000256" key="6">
    <source>
        <dbReference type="ARBA" id="ARBA00023315"/>
    </source>
</evidence>
<feature type="site" description="Cleavage; by autolysis" evidence="7">
    <location>
        <begin position="276"/>
        <end position="277"/>
    </location>
</feature>
<protein>
    <recommendedName>
        <fullName evidence="7">Arginine biosynthesis bifunctional protein ArgJ, chloroplastic</fullName>
    </recommendedName>
    <domain>
        <recommendedName>
            <fullName evidence="7">Glutamate N-acetyltransferase</fullName>
            <shortName evidence="7">GAT</shortName>
            <ecNumber evidence="7">2.3.1.35</ecNumber>
        </recommendedName>
        <alternativeName>
            <fullName evidence="7">Ornithine acetyltransferase</fullName>
            <shortName evidence="7">OATase</shortName>
        </alternativeName>
        <alternativeName>
            <fullName evidence="7">Ornithine transacetylase</fullName>
        </alternativeName>
    </domain>
    <domain>
        <recommendedName>
            <fullName evidence="7">Amino-acid acetyltransferase</fullName>
            <ecNumber evidence="7">2.3.1.1</ecNumber>
        </recommendedName>
        <alternativeName>
            <fullName evidence="7">N-acetylglutamate synthase</fullName>
            <shortName evidence="7">AGS</shortName>
        </alternativeName>
    </domain>
    <component>
        <recommendedName>
            <fullName evidence="7">Arginine biosynthesis bifunctional protein ArgJ alpha chain</fullName>
        </recommendedName>
    </component>
    <component>
        <recommendedName>
            <fullName evidence="7">Arginine biosynthesis bifunctional protein ArgJ beta chain</fullName>
        </recommendedName>
    </component>
</protein>
<comment type="function">
    <text evidence="7">Catalyzes two activities which are involved in the cyclic version of arginine biosynthesis: the synthesis of acetylglutamate from glutamate and acetyl-CoA, and of ornithine by transacetylation between acetylornithine and glutamate.</text>
</comment>
<comment type="subunit">
    <text evidence="7">Heterodimer of an alpha and a beta chain.</text>
</comment>
<keyword evidence="3 7" id="KW-0808">Transferase</keyword>
<feature type="binding site" evidence="7">
    <location>
        <position position="240"/>
    </location>
    <ligand>
        <name>substrate</name>
    </ligand>
</feature>
<comment type="subcellular location">
    <subcellularLocation>
        <location evidence="7">Plastid</location>
        <location evidence="7">Chloroplast</location>
    </subcellularLocation>
</comment>
<keyword evidence="4 7" id="KW-0068">Autocatalytic cleavage</keyword>
<dbReference type="InterPro" id="IPR002813">
    <property type="entry name" value="Arg_biosynth_ArgJ"/>
</dbReference>
<dbReference type="InterPro" id="IPR042195">
    <property type="entry name" value="ArgJ_beta_C"/>
</dbReference>
<comment type="catalytic activity">
    <reaction evidence="7">
        <text>N(2)-acetyl-L-ornithine + L-glutamate = N-acetyl-L-glutamate + L-ornithine</text>
        <dbReference type="Rhea" id="RHEA:15349"/>
        <dbReference type="ChEBI" id="CHEBI:29985"/>
        <dbReference type="ChEBI" id="CHEBI:44337"/>
        <dbReference type="ChEBI" id="CHEBI:46911"/>
        <dbReference type="ChEBI" id="CHEBI:57805"/>
        <dbReference type="EC" id="2.3.1.35"/>
    </reaction>
</comment>
<evidence type="ECO:0000256" key="5">
    <source>
        <dbReference type="ARBA" id="ARBA00023268"/>
    </source>
</evidence>
<feature type="chain" id="PRO_5044919524" description="Arginine biosynthesis bifunctional protein ArgJ beta chain" evidence="7">
    <location>
        <begin position="277"/>
        <end position="496"/>
    </location>
</feature>
<evidence type="ECO:0000313" key="8">
    <source>
        <dbReference type="EMBL" id="CAL5229832.1"/>
    </source>
</evidence>
<keyword evidence="7" id="KW-0934">Plastid</keyword>
<feature type="binding site" evidence="7">
    <location>
        <position position="491"/>
    </location>
    <ligand>
        <name>substrate</name>
    </ligand>
</feature>
<feature type="binding site" evidence="7">
    <location>
        <position position="277"/>
    </location>
    <ligand>
        <name>substrate</name>
    </ligand>
</feature>
<accession>A0ABP1GEW9</accession>
<feature type="chain" id="PRO_5044919525" description="Arginine biosynthesis bifunctional protein ArgJ alpha chain" evidence="7">
    <location>
        <begin position="1"/>
        <end position="276"/>
    </location>
</feature>
<proteinExistence type="inferred from homology"/>
<comment type="pathway">
    <text evidence="7">Amino-acid biosynthesis; L-arginine biosynthesis; N(2)-acetyl-L-ornithine from L-glutamate: step 1/4.</text>
</comment>
<feature type="binding site" evidence="7">
    <location>
        <position position="266"/>
    </location>
    <ligand>
        <name>substrate</name>
    </ligand>
</feature>
<feature type="site" description="Involved in the stabilization of negative charge on the oxyanion by the formation of the oxyanion hole" evidence="7">
    <location>
        <position position="202"/>
    </location>
</feature>
<keyword evidence="2 7" id="KW-0055">Arginine biosynthesis</keyword>